<proteinExistence type="predicted"/>
<evidence type="ECO:0000313" key="2">
    <source>
        <dbReference type="Proteomes" id="UP000191933"/>
    </source>
</evidence>
<name>A0A9W5AXY5_9HYPH</name>
<reference evidence="1 2" key="1">
    <citation type="submission" date="2016-01" db="EMBL/GenBank/DDBJ databases">
        <authorList>
            <person name="Regsiter A."/>
            <person name="william w."/>
        </authorList>
    </citation>
    <scope>NUCLEOTIDE SEQUENCE [LARGE SCALE GENOMIC DNA]</scope>
    <source>
        <strain evidence="1 2">CFBP 5494</strain>
    </source>
</reference>
<protein>
    <submittedName>
        <fullName evidence="1">Uncharacterized protein</fullName>
    </submittedName>
</protein>
<organism evidence="1 2">
    <name type="scientific">Agrobacterium genomosp. 2 str. CFBP 5494</name>
    <dbReference type="NCBI Taxonomy" id="1183436"/>
    <lineage>
        <taxon>Bacteria</taxon>
        <taxon>Pseudomonadati</taxon>
        <taxon>Pseudomonadota</taxon>
        <taxon>Alphaproteobacteria</taxon>
        <taxon>Hyphomicrobiales</taxon>
        <taxon>Rhizobiaceae</taxon>
        <taxon>Rhizobium/Agrobacterium group</taxon>
        <taxon>Agrobacterium</taxon>
        <taxon>Agrobacterium tumefaciens complex</taxon>
    </lineage>
</organism>
<evidence type="ECO:0000313" key="1">
    <source>
        <dbReference type="EMBL" id="CUW85749.1"/>
    </source>
</evidence>
<accession>A0A9W5AXY5</accession>
<dbReference type="EMBL" id="FBVY01000002">
    <property type="protein sequence ID" value="CUW85749.1"/>
    <property type="molecule type" value="Genomic_DNA"/>
</dbReference>
<keyword evidence="2" id="KW-1185">Reference proteome</keyword>
<dbReference type="Proteomes" id="UP000191933">
    <property type="component" value="Unassembled WGS sequence"/>
</dbReference>
<comment type="caution">
    <text evidence="1">The sequence shown here is derived from an EMBL/GenBank/DDBJ whole genome shotgun (WGS) entry which is preliminary data.</text>
</comment>
<gene>
    <name evidence="1" type="ORF">AGR2A_Cc100248</name>
</gene>
<dbReference type="AlphaFoldDB" id="A0A9W5AXY5"/>
<sequence>MPWQSVLDSLRVIWPSLVGAFKILIAGKVAQDLQKGRQARDDLSKLDDVARAVSDNLSRPIDERLRDARKRRLYRVRAKSPHD</sequence>